<keyword evidence="2" id="KW-1185">Reference proteome</keyword>
<evidence type="ECO:0000313" key="2">
    <source>
        <dbReference type="Proteomes" id="UP001163835"/>
    </source>
</evidence>
<comment type="caution">
    <text evidence="1">The sequence shown here is derived from an EMBL/GenBank/DDBJ whole genome shotgun (WGS) entry which is preliminary data.</text>
</comment>
<dbReference type="Proteomes" id="UP001163835">
    <property type="component" value="Unassembled WGS sequence"/>
</dbReference>
<accession>A0ACC1TKA5</accession>
<dbReference type="EMBL" id="MU795706">
    <property type="protein sequence ID" value="KAJ3805043.1"/>
    <property type="molecule type" value="Genomic_DNA"/>
</dbReference>
<organism evidence="1 2">
    <name type="scientific">Lentinula aff. lateritia</name>
    <dbReference type="NCBI Taxonomy" id="2804960"/>
    <lineage>
        <taxon>Eukaryota</taxon>
        <taxon>Fungi</taxon>
        <taxon>Dikarya</taxon>
        <taxon>Basidiomycota</taxon>
        <taxon>Agaricomycotina</taxon>
        <taxon>Agaricomycetes</taxon>
        <taxon>Agaricomycetidae</taxon>
        <taxon>Agaricales</taxon>
        <taxon>Marasmiineae</taxon>
        <taxon>Omphalotaceae</taxon>
        <taxon>Lentinula</taxon>
    </lineage>
</organism>
<evidence type="ECO:0000313" key="1">
    <source>
        <dbReference type="EMBL" id="KAJ3805043.1"/>
    </source>
</evidence>
<proteinExistence type="predicted"/>
<protein>
    <submittedName>
        <fullName evidence="1">Uncharacterized protein</fullName>
    </submittedName>
</protein>
<sequence>MFSTRTPLFPVLNFLFYRRFRHLPMLSFFAGSMIIQLCGSSTAARLITEPEASSIKHMISTPFSSIDGRQTYPTQRMLASLITSPSNDSHSDSDTHTENPDSSLTNHGATPPHPSRVTVAFLVLGVSLCLFSIYFLITHHPPSYLINKHVRPAISHVSDRLPNSLVFLFRRLAVLGNRLSAHLPGIGGQKLVLSSTLLRAFNSKSHRNRRRRRRGGPGPSPSPLSPLIPSSLSSPSSSNSFRVGEGRLVQWAQEDMGLLLDMESGESELGESEAAVDFMVNAEDPAESEELVDEYIPLSVGMGWKSRFGLGGPRSAGGMVLPVRNYGYLLELGDSTLPKDTHGTWTVVIRTFNDVLIQRRFFVETGSNLKQDETSDEEDGSEDNE</sequence>
<reference evidence="1" key="1">
    <citation type="submission" date="2022-09" db="EMBL/GenBank/DDBJ databases">
        <title>A Global Phylogenomic Analysis of the Shiitake Genus Lentinula.</title>
        <authorList>
            <consortium name="DOE Joint Genome Institute"/>
            <person name="Sierra-Patev S."/>
            <person name="Min B."/>
            <person name="Naranjo-Ortiz M."/>
            <person name="Looney B."/>
            <person name="Konkel Z."/>
            <person name="Slot J.C."/>
            <person name="Sakamoto Y."/>
            <person name="Steenwyk J.L."/>
            <person name="Rokas A."/>
            <person name="Carro J."/>
            <person name="Camarero S."/>
            <person name="Ferreira P."/>
            <person name="Molpeceres G."/>
            <person name="Ruiz-Duenas F.J."/>
            <person name="Serrano A."/>
            <person name="Henrissat B."/>
            <person name="Drula E."/>
            <person name="Hughes K.W."/>
            <person name="Mata J.L."/>
            <person name="Ishikawa N.K."/>
            <person name="Vargas-Isla R."/>
            <person name="Ushijima S."/>
            <person name="Smith C.A."/>
            <person name="Ahrendt S."/>
            <person name="Andreopoulos W."/>
            <person name="He G."/>
            <person name="Labutti K."/>
            <person name="Lipzen A."/>
            <person name="Ng V."/>
            <person name="Riley R."/>
            <person name="Sandor L."/>
            <person name="Barry K."/>
            <person name="Martinez A.T."/>
            <person name="Xiao Y."/>
            <person name="Gibbons J.G."/>
            <person name="Terashima K."/>
            <person name="Grigoriev I.V."/>
            <person name="Hibbett D.S."/>
        </authorList>
    </citation>
    <scope>NUCLEOTIDE SEQUENCE</scope>
    <source>
        <strain evidence="1">TMI1499</strain>
    </source>
</reference>
<gene>
    <name evidence="1" type="ORF">F5876DRAFT_70132</name>
</gene>
<name>A0ACC1TKA5_9AGAR</name>